<dbReference type="InterPro" id="IPR023214">
    <property type="entry name" value="HAD_sf"/>
</dbReference>
<gene>
    <name evidence="5" type="ORF">F0357_11770</name>
</gene>
<dbReference type="InterPro" id="IPR006439">
    <property type="entry name" value="HAD-SF_hydro_IA"/>
</dbReference>
<dbReference type="AlphaFoldDB" id="A0A6A7Y556"/>
<evidence type="ECO:0000256" key="3">
    <source>
        <dbReference type="ARBA" id="ARBA00022723"/>
    </source>
</evidence>
<dbReference type="InterPro" id="IPR051600">
    <property type="entry name" value="Beta-PGM-like"/>
</dbReference>
<dbReference type="InterPro" id="IPR023198">
    <property type="entry name" value="PGP-like_dom2"/>
</dbReference>
<evidence type="ECO:0000256" key="2">
    <source>
        <dbReference type="ARBA" id="ARBA00006171"/>
    </source>
</evidence>
<dbReference type="NCBIfam" id="TIGR01509">
    <property type="entry name" value="HAD-SF-IA-v3"/>
    <property type="match status" value="1"/>
</dbReference>
<comment type="cofactor">
    <cofactor evidence="1">
        <name>Mg(2+)</name>
        <dbReference type="ChEBI" id="CHEBI:18420"/>
    </cofactor>
</comment>
<dbReference type="SFLD" id="SFLDG01129">
    <property type="entry name" value="C1.5:_HAD__Beta-PGM__Phosphata"/>
    <property type="match status" value="1"/>
</dbReference>
<sequence>MIELVLFDCDGVLIDSEWISARVFAESLAEIGVDLTPRQVVAEFVGLDNASILAKVERDHGIALPQEFDGRAAERLSAAFEAELRPLPGAIDALDGLHCAYCVASNSGHKRLRHTLRVAGLLDRFDGRIFSSEDVARGKPAPDLFLHAAATFGRDPSECIVIEDSITGVTAARAANMRVIGFCGAGHIVPGHDARLRAAGAETIITDFSELLPLLKALHAV</sequence>
<dbReference type="Proteomes" id="UP000332515">
    <property type="component" value="Unassembled WGS sequence"/>
</dbReference>
<dbReference type="PANTHER" id="PTHR46193">
    <property type="entry name" value="6-PHOSPHOGLUCONATE PHOSPHATASE"/>
    <property type="match status" value="1"/>
</dbReference>
<dbReference type="GO" id="GO:0046872">
    <property type="term" value="F:metal ion binding"/>
    <property type="evidence" value="ECO:0007669"/>
    <property type="project" value="UniProtKB-KW"/>
</dbReference>
<comment type="similarity">
    <text evidence="2">Belongs to the HAD-like hydrolase superfamily. CbbY/CbbZ/Gph/YieH family.</text>
</comment>
<dbReference type="RefSeq" id="WP_153481574.1">
    <property type="nucleotide sequence ID" value="NZ_VWNA01000001.1"/>
</dbReference>
<accession>A0A6A7Y556</accession>
<dbReference type="SUPFAM" id="SSF56784">
    <property type="entry name" value="HAD-like"/>
    <property type="match status" value="1"/>
</dbReference>
<keyword evidence="6" id="KW-1185">Reference proteome</keyword>
<reference evidence="5 6" key="1">
    <citation type="submission" date="2019-09" db="EMBL/GenBank/DDBJ databases">
        <title>Segnochrobactrum spirostomi gen. nov., sp. nov., isolated from the ciliate Spirostomum cf. yagiui and description of a novel family, Segnochrobactraceae fam. nov. within the order Rhizobiales of the class Alphaproteobacteria.</title>
        <authorList>
            <person name="Akter S."/>
            <person name="Shazib S.U.A."/>
            <person name="Shin M.K."/>
        </authorList>
    </citation>
    <scope>NUCLEOTIDE SEQUENCE [LARGE SCALE GENOMIC DNA]</scope>
    <source>
        <strain evidence="5 6">Sp-1</strain>
    </source>
</reference>
<dbReference type="Gene3D" id="3.40.50.1000">
    <property type="entry name" value="HAD superfamily/HAD-like"/>
    <property type="match status" value="1"/>
</dbReference>
<dbReference type="SFLD" id="SFLDS00003">
    <property type="entry name" value="Haloacid_Dehalogenase"/>
    <property type="match status" value="1"/>
</dbReference>
<dbReference type="GO" id="GO:0016787">
    <property type="term" value="F:hydrolase activity"/>
    <property type="evidence" value="ECO:0007669"/>
    <property type="project" value="UniProtKB-KW"/>
</dbReference>
<dbReference type="InterPro" id="IPR036412">
    <property type="entry name" value="HAD-like_sf"/>
</dbReference>
<dbReference type="SFLD" id="SFLDG01135">
    <property type="entry name" value="C1.5.6:_HAD__Beta-PGM__Phospha"/>
    <property type="match status" value="1"/>
</dbReference>
<organism evidence="5 6">
    <name type="scientific">Segnochrobactrum spirostomi</name>
    <dbReference type="NCBI Taxonomy" id="2608987"/>
    <lineage>
        <taxon>Bacteria</taxon>
        <taxon>Pseudomonadati</taxon>
        <taxon>Pseudomonadota</taxon>
        <taxon>Alphaproteobacteria</taxon>
        <taxon>Hyphomicrobiales</taxon>
        <taxon>Segnochrobactraceae</taxon>
        <taxon>Segnochrobactrum</taxon>
    </lineage>
</organism>
<keyword evidence="4" id="KW-0460">Magnesium</keyword>
<evidence type="ECO:0000313" key="5">
    <source>
        <dbReference type="EMBL" id="MQT13308.1"/>
    </source>
</evidence>
<dbReference type="EMBL" id="VWNA01000001">
    <property type="protein sequence ID" value="MQT13308.1"/>
    <property type="molecule type" value="Genomic_DNA"/>
</dbReference>
<keyword evidence="5" id="KW-0378">Hydrolase</keyword>
<protein>
    <submittedName>
        <fullName evidence="5">HAD family hydrolase</fullName>
    </submittedName>
</protein>
<comment type="caution">
    <text evidence="5">The sequence shown here is derived from an EMBL/GenBank/DDBJ whole genome shotgun (WGS) entry which is preliminary data.</text>
</comment>
<evidence type="ECO:0000256" key="1">
    <source>
        <dbReference type="ARBA" id="ARBA00001946"/>
    </source>
</evidence>
<name>A0A6A7Y556_9HYPH</name>
<dbReference type="CDD" id="cd07526">
    <property type="entry name" value="HAD_BPGM_like"/>
    <property type="match status" value="1"/>
</dbReference>
<evidence type="ECO:0000256" key="4">
    <source>
        <dbReference type="ARBA" id="ARBA00022842"/>
    </source>
</evidence>
<evidence type="ECO:0000313" key="6">
    <source>
        <dbReference type="Proteomes" id="UP000332515"/>
    </source>
</evidence>
<dbReference type="PANTHER" id="PTHR46193:SF10">
    <property type="entry name" value="6-PHOSPHOGLUCONATE PHOSPHATASE"/>
    <property type="match status" value="1"/>
</dbReference>
<dbReference type="Pfam" id="PF00702">
    <property type="entry name" value="Hydrolase"/>
    <property type="match status" value="1"/>
</dbReference>
<keyword evidence="3" id="KW-0479">Metal-binding</keyword>
<proteinExistence type="inferred from homology"/>
<dbReference type="Gene3D" id="1.10.150.240">
    <property type="entry name" value="Putative phosphatase, domain 2"/>
    <property type="match status" value="1"/>
</dbReference>